<evidence type="ECO:0000313" key="2">
    <source>
        <dbReference type="Proteomes" id="UP000187209"/>
    </source>
</evidence>
<keyword evidence="2" id="KW-1185">Reference proteome</keyword>
<reference evidence="1 2" key="1">
    <citation type="submission" date="2016-11" db="EMBL/GenBank/DDBJ databases">
        <title>The macronuclear genome of Stentor coeruleus: a giant cell with tiny introns.</title>
        <authorList>
            <person name="Slabodnick M."/>
            <person name="Ruby J.G."/>
            <person name="Reiff S.B."/>
            <person name="Swart E.C."/>
            <person name="Gosai S."/>
            <person name="Prabakaran S."/>
            <person name="Witkowska E."/>
            <person name="Larue G.E."/>
            <person name="Fisher S."/>
            <person name="Freeman R.M."/>
            <person name="Gunawardena J."/>
            <person name="Chu W."/>
            <person name="Stover N.A."/>
            <person name="Gregory B.D."/>
            <person name="Nowacki M."/>
            <person name="Derisi J."/>
            <person name="Roy S.W."/>
            <person name="Marshall W.F."/>
            <person name="Sood P."/>
        </authorList>
    </citation>
    <scope>NUCLEOTIDE SEQUENCE [LARGE SCALE GENOMIC DNA]</scope>
    <source>
        <strain evidence="1">WM001</strain>
    </source>
</reference>
<dbReference type="Gene3D" id="3.40.50.300">
    <property type="entry name" value="P-loop containing nucleotide triphosphate hydrolases"/>
    <property type="match status" value="1"/>
</dbReference>
<dbReference type="InterPro" id="IPR027417">
    <property type="entry name" value="P-loop_NTPase"/>
</dbReference>
<proteinExistence type="predicted"/>
<protein>
    <submittedName>
        <fullName evidence="1">Uncharacterized protein</fullName>
    </submittedName>
</protein>
<name>A0A1R2BW99_9CILI</name>
<organism evidence="1 2">
    <name type="scientific">Stentor coeruleus</name>
    <dbReference type="NCBI Taxonomy" id="5963"/>
    <lineage>
        <taxon>Eukaryota</taxon>
        <taxon>Sar</taxon>
        <taxon>Alveolata</taxon>
        <taxon>Ciliophora</taxon>
        <taxon>Postciliodesmatophora</taxon>
        <taxon>Heterotrichea</taxon>
        <taxon>Heterotrichida</taxon>
        <taxon>Stentoridae</taxon>
        <taxon>Stentor</taxon>
    </lineage>
</organism>
<gene>
    <name evidence="1" type="ORF">SteCoe_18523</name>
</gene>
<accession>A0A1R2BW99</accession>
<dbReference type="SUPFAM" id="SSF52540">
    <property type="entry name" value="P-loop containing nucleoside triphosphate hydrolases"/>
    <property type="match status" value="1"/>
</dbReference>
<comment type="caution">
    <text evidence="1">The sequence shown here is derived from an EMBL/GenBank/DDBJ whole genome shotgun (WGS) entry which is preliminary data.</text>
</comment>
<dbReference type="OrthoDB" id="2343366at2759"/>
<dbReference type="AlphaFoldDB" id="A0A1R2BW99"/>
<sequence length="729" mass="86358">MSGIKALKNFKKDLINKIPIAEELPILASIGKQSKGKSYFLRYFLNDQNVPSKDHQKIHKGTINLFSKSYESLGFTLFDMEGLESEENELDDRKRDSFNFCSVFAISDIVMLNISHDDLENQIFINNFSYDYWRYCMSAIKLRQRKLFIILCIRDPRWTDESLEIIDAYKQLVNDFTKSINLKLNDLTKLFVEVGKPFLDKECDNPEDINAGDIVCNEYANYMKNLNFTIDEYYVIFFKKSYDKKIVKYLELVRVNNQEAMFKKNSRFENMMRFIIQKSNEIRNEQNINLDSDFSEFRKIRDFIEAEKKENMSKKNIVEEIYLHAIYDPIMYSPNFEGLLKFMESYYKIYQIIKEINEEIIRSVDRETVTDLNFLEFRSANEKIIENAIKNEKFDEKIINKLKAYIKFISAKSYIEVLKLNKSNPERISYQSLMFAIKYSNHEEIIYHQLKEISKRKLIFKCSPFNDIDFQEIIYTLFNKKNFVFESIYEIYQEEVAKKSCEFDYAYFEVLNTELACFEDQIRFINIFKVFDSSKINYNQVKIREFLSILMKVHKKNLTEKKIKLHRFNKSTQSMNAIFERNVVFGFIPATYMSEKVYPSLCGLFISFLNEDYKKNLLEALNLLAAARNSVLGWTIFGKTTITSFLWSLSSFFSKTSTEYVGLKKLALEGYKICSLISNCDIINGKIIDSQNNADKNLKWHELFYKVEHHKADSFTLCIKATFYSIHIR</sequence>
<evidence type="ECO:0000313" key="1">
    <source>
        <dbReference type="EMBL" id="OMJ81068.1"/>
    </source>
</evidence>
<dbReference type="EMBL" id="MPUH01000395">
    <property type="protein sequence ID" value="OMJ81068.1"/>
    <property type="molecule type" value="Genomic_DNA"/>
</dbReference>
<dbReference type="Proteomes" id="UP000187209">
    <property type="component" value="Unassembled WGS sequence"/>
</dbReference>